<gene>
    <name evidence="1" type="ORF">ACFQ22_01985</name>
</gene>
<organism evidence="1 2">
    <name type="scientific">Lentilactobacillus raoultii</name>
    <dbReference type="NCBI Taxonomy" id="1987503"/>
    <lineage>
        <taxon>Bacteria</taxon>
        <taxon>Bacillati</taxon>
        <taxon>Bacillota</taxon>
        <taxon>Bacilli</taxon>
        <taxon>Lactobacillales</taxon>
        <taxon>Lactobacillaceae</taxon>
        <taxon>Lentilactobacillus</taxon>
    </lineage>
</organism>
<dbReference type="RefSeq" id="WP_121977739.1">
    <property type="nucleotide sequence ID" value="NZ_JBHTLH010000005.1"/>
</dbReference>
<keyword evidence="2" id="KW-1185">Reference proteome</keyword>
<sequence length="104" mass="12519">MIKFFATRGVVFTKSDEHACYYHYACPYCGWVQTDVTHSRTEGYQGTCKCPKCWIRFKVTITKRNWPTQEEIRVAKYRRKVKQWEANWQQASMWGKLKLLFNKP</sequence>
<evidence type="ECO:0000313" key="1">
    <source>
        <dbReference type="EMBL" id="MFD1124133.1"/>
    </source>
</evidence>
<dbReference type="EMBL" id="JBHTLH010000005">
    <property type="protein sequence ID" value="MFD1124133.1"/>
    <property type="molecule type" value="Genomic_DNA"/>
</dbReference>
<evidence type="ECO:0000313" key="2">
    <source>
        <dbReference type="Proteomes" id="UP001597156"/>
    </source>
</evidence>
<name>A0ABW3PJK1_9LACO</name>
<reference evidence="2" key="1">
    <citation type="journal article" date="2019" name="Int. J. Syst. Evol. Microbiol.">
        <title>The Global Catalogue of Microorganisms (GCM) 10K type strain sequencing project: providing services to taxonomists for standard genome sequencing and annotation.</title>
        <authorList>
            <consortium name="The Broad Institute Genomics Platform"/>
            <consortium name="The Broad Institute Genome Sequencing Center for Infectious Disease"/>
            <person name="Wu L."/>
            <person name="Ma J."/>
        </authorList>
    </citation>
    <scope>NUCLEOTIDE SEQUENCE [LARGE SCALE GENOMIC DNA]</scope>
    <source>
        <strain evidence="2">CCUG 71848</strain>
    </source>
</reference>
<accession>A0ABW3PJK1</accession>
<dbReference type="Proteomes" id="UP001597156">
    <property type="component" value="Unassembled WGS sequence"/>
</dbReference>
<comment type="caution">
    <text evidence="1">The sequence shown here is derived from an EMBL/GenBank/DDBJ whole genome shotgun (WGS) entry which is preliminary data.</text>
</comment>
<protein>
    <submittedName>
        <fullName evidence="1">Uncharacterized protein</fullName>
    </submittedName>
</protein>
<proteinExistence type="predicted"/>